<organism evidence="1 2">
    <name type="scientific">Candidatus Staskawiczbacteria bacterium RIFCSPHIGHO2_01_FULL_36_16</name>
    <dbReference type="NCBI Taxonomy" id="1802200"/>
    <lineage>
        <taxon>Bacteria</taxon>
        <taxon>Candidatus Staskawicziibacteriota</taxon>
    </lineage>
</organism>
<evidence type="ECO:0000313" key="1">
    <source>
        <dbReference type="EMBL" id="OGZ65467.1"/>
    </source>
</evidence>
<reference evidence="1 2" key="1">
    <citation type="journal article" date="2016" name="Nat. Commun.">
        <title>Thousands of microbial genomes shed light on interconnected biogeochemical processes in an aquifer system.</title>
        <authorList>
            <person name="Anantharaman K."/>
            <person name="Brown C.T."/>
            <person name="Hug L.A."/>
            <person name="Sharon I."/>
            <person name="Castelle C.J."/>
            <person name="Probst A.J."/>
            <person name="Thomas B.C."/>
            <person name="Singh A."/>
            <person name="Wilkins M.J."/>
            <person name="Karaoz U."/>
            <person name="Brodie E.L."/>
            <person name="Williams K.H."/>
            <person name="Hubbard S.S."/>
            <person name="Banfield J.F."/>
        </authorList>
    </citation>
    <scope>NUCLEOTIDE SEQUENCE [LARGE SCALE GENOMIC DNA]</scope>
</reference>
<name>A0A1G2HSK8_9BACT</name>
<accession>A0A1G2HSK8</accession>
<proteinExistence type="predicted"/>
<comment type="caution">
    <text evidence="1">The sequence shown here is derived from an EMBL/GenBank/DDBJ whole genome shotgun (WGS) entry which is preliminary data.</text>
</comment>
<evidence type="ECO:0000313" key="2">
    <source>
        <dbReference type="Proteomes" id="UP000177190"/>
    </source>
</evidence>
<dbReference type="EMBL" id="MHOM01000006">
    <property type="protein sequence ID" value="OGZ65467.1"/>
    <property type="molecule type" value="Genomic_DNA"/>
</dbReference>
<protein>
    <submittedName>
        <fullName evidence="1">Uncharacterized protein</fullName>
    </submittedName>
</protein>
<sequence>MVCKYSDWSRGEDEALLNKLGGLEVVRGILRGTIEVITKVICFIVRTLTVLVDETKTVDELVKACKFDWVNDNITSANFPNPADGTTGNQELALFHFGKTMSFDAVISEMNKDGYEPATIWDLLGLAQKEPNLQRQFPIVALKSVWQAPDRVRRVPYLYGVAVARRLYLFDLVGDWGGGGRFLARRKCQK</sequence>
<dbReference type="Proteomes" id="UP000177190">
    <property type="component" value="Unassembled WGS sequence"/>
</dbReference>
<dbReference type="AlphaFoldDB" id="A0A1G2HSK8"/>
<gene>
    <name evidence="1" type="ORF">A2812_00605</name>
</gene>